<evidence type="ECO:0000313" key="10">
    <source>
        <dbReference type="EMBL" id="KAK9277728.1"/>
    </source>
</evidence>
<dbReference type="InterPro" id="IPR052115">
    <property type="entry name" value="NEXT_complex_subunit_ZCCHC8"/>
</dbReference>
<accession>A0AAP0RIH3</accession>
<evidence type="ECO:0000256" key="5">
    <source>
        <dbReference type="ARBA" id="ARBA00022833"/>
    </source>
</evidence>
<evidence type="ECO:0000256" key="8">
    <source>
        <dbReference type="SAM" id="MobiDB-lite"/>
    </source>
</evidence>
<dbReference type="Proteomes" id="UP001415857">
    <property type="component" value="Unassembled WGS sequence"/>
</dbReference>
<dbReference type="GO" id="GO:0005654">
    <property type="term" value="C:nucleoplasm"/>
    <property type="evidence" value="ECO:0007669"/>
    <property type="project" value="UniProtKB-SubCell"/>
</dbReference>
<evidence type="ECO:0000256" key="1">
    <source>
        <dbReference type="ARBA" id="ARBA00004642"/>
    </source>
</evidence>
<name>A0AAP0RIH3_LIQFO</name>
<dbReference type="GO" id="GO:0071013">
    <property type="term" value="C:catalytic step 2 spliceosome"/>
    <property type="evidence" value="ECO:0007669"/>
    <property type="project" value="TreeGrafter"/>
</dbReference>
<dbReference type="SMART" id="SM00581">
    <property type="entry name" value="PSP"/>
    <property type="match status" value="1"/>
</dbReference>
<feature type="region of interest" description="Disordered" evidence="8">
    <location>
        <begin position="553"/>
        <end position="583"/>
    </location>
</feature>
<dbReference type="SMART" id="SM00343">
    <property type="entry name" value="ZnF_C2HC"/>
    <property type="match status" value="1"/>
</dbReference>
<comment type="caution">
    <text evidence="10">The sequence shown here is derived from an EMBL/GenBank/DDBJ whole genome shotgun (WGS) entry which is preliminary data.</text>
</comment>
<keyword evidence="5" id="KW-0862">Zinc</keyword>
<dbReference type="SUPFAM" id="SSF57756">
    <property type="entry name" value="Retrovirus zinc finger-like domains"/>
    <property type="match status" value="1"/>
</dbReference>
<reference evidence="10 11" key="1">
    <citation type="journal article" date="2024" name="Plant J.">
        <title>Genome sequences and population genomics reveal climatic adaptation and genomic divergence between two closely related sweetgum species.</title>
        <authorList>
            <person name="Xu W.Q."/>
            <person name="Ren C.Q."/>
            <person name="Zhang X.Y."/>
            <person name="Comes H.P."/>
            <person name="Liu X.H."/>
            <person name="Li Y.G."/>
            <person name="Kettle C.J."/>
            <person name="Jalonen R."/>
            <person name="Gaisberger H."/>
            <person name="Ma Y.Z."/>
            <person name="Qiu Y.X."/>
        </authorList>
    </citation>
    <scope>NUCLEOTIDE SEQUENCE [LARGE SCALE GENOMIC DNA]</scope>
    <source>
        <strain evidence="10">Hangzhou</strain>
    </source>
</reference>
<protein>
    <recommendedName>
        <fullName evidence="9">CCHC-type domain-containing protein</fullName>
    </recommendedName>
</protein>
<evidence type="ECO:0000256" key="4">
    <source>
        <dbReference type="ARBA" id="ARBA00022771"/>
    </source>
</evidence>
<dbReference type="GO" id="GO:0003723">
    <property type="term" value="F:RNA binding"/>
    <property type="evidence" value="ECO:0007669"/>
    <property type="project" value="TreeGrafter"/>
</dbReference>
<feature type="compositionally biased region" description="Low complexity" evidence="8">
    <location>
        <begin position="558"/>
        <end position="571"/>
    </location>
</feature>
<dbReference type="Pfam" id="PF00098">
    <property type="entry name" value="zf-CCHC"/>
    <property type="match status" value="1"/>
</dbReference>
<proteinExistence type="inferred from homology"/>
<feature type="compositionally biased region" description="Polar residues" evidence="8">
    <location>
        <begin position="102"/>
        <end position="119"/>
    </location>
</feature>
<keyword evidence="4 7" id="KW-0863">Zinc-finger</keyword>
<keyword evidence="6" id="KW-0539">Nucleus</keyword>
<dbReference type="PANTHER" id="PTHR13316:SF0">
    <property type="entry name" value="ZINC FINGER CCHC DOMAIN-CONTAINING PROTEIN 8"/>
    <property type="match status" value="1"/>
</dbReference>
<dbReference type="InterPro" id="IPR036875">
    <property type="entry name" value="Znf_CCHC_sf"/>
</dbReference>
<comment type="similarity">
    <text evidence="2">Belongs to the ZCCHC8 family.</text>
</comment>
<comment type="subcellular location">
    <subcellularLocation>
        <location evidence="1">Nucleus</location>
        <location evidence="1">Nucleoplasm</location>
    </subcellularLocation>
</comment>
<sequence>MGNEDFIDLGASSGSGGGSDNNELRDYNFEPSVVNFQPNFYHKEDAFNKDNLGQGKVEIINLDEQHTRGTYLEKDMVDKPPNLDGSVELIETVSIGEKMNGTNGCLHSENDSPTGQKESTSSHKIDGSRILCLPVTSLVISFLFFLHHFLSIYCISACQPCPESPDCLMLFYSSFFWCHDFHNLDVPAISGVKRARLTYDDQQPSVRVIYSSLSRKSKRKLEELLHHWSEWHAQQCSSNDSNEVLVSGEETYYPAIYVGPGKSSTVSFLMDNQLRKKQSKEFISLDGDSVPLYDRGYALGLTSVDGLSNQESGLETHDASRCFNCGSYNHSLKDCPKLRDNAAVNNARKQHQAKKNHAPGPRSLTRYYQNSPGGKYDGLKPGVLSAETRQLLGLGELDPPPWLFRMRELGYPPGYLDLEDEDQPSGITIYADEETNGEQDGEILNSHVRKPWKKMSVDFPGMNALIPENADQRKWAAFLGSPSLNYSRNQSNHSSNYSSEGIPRGQFYAQRWPRDYRDGGSPGYNLGVSPPMSGYSLNYANFDLNYTSDSLSPRGHIPIPRSPSLGRSLSDGGRRSSLVHEGSPFDHDSPYSFLPYSSLNSWQHYESHYY</sequence>
<dbReference type="AlphaFoldDB" id="A0AAP0RIH3"/>
<keyword evidence="3" id="KW-0479">Metal-binding</keyword>
<evidence type="ECO:0000256" key="3">
    <source>
        <dbReference type="ARBA" id="ARBA00022723"/>
    </source>
</evidence>
<evidence type="ECO:0000256" key="6">
    <source>
        <dbReference type="ARBA" id="ARBA00023242"/>
    </source>
</evidence>
<dbReference type="PANTHER" id="PTHR13316">
    <property type="entry name" value="ZINC FINGER, CCHC DOMAIN CONTAINING 8"/>
    <property type="match status" value="1"/>
</dbReference>
<feature type="region of interest" description="Disordered" evidence="8">
    <location>
        <begin position="102"/>
        <end position="122"/>
    </location>
</feature>
<feature type="region of interest" description="Disordered" evidence="8">
    <location>
        <begin position="1"/>
        <end position="25"/>
    </location>
</feature>
<evidence type="ECO:0000313" key="11">
    <source>
        <dbReference type="Proteomes" id="UP001415857"/>
    </source>
</evidence>
<evidence type="ECO:0000256" key="7">
    <source>
        <dbReference type="PROSITE-ProRule" id="PRU00047"/>
    </source>
</evidence>
<dbReference type="PROSITE" id="PS50158">
    <property type="entry name" value="ZF_CCHC"/>
    <property type="match status" value="1"/>
</dbReference>
<evidence type="ECO:0000256" key="2">
    <source>
        <dbReference type="ARBA" id="ARBA00007497"/>
    </source>
</evidence>
<feature type="domain" description="CCHC-type" evidence="9">
    <location>
        <begin position="321"/>
        <end position="337"/>
    </location>
</feature>
<evidence type="ECO:0000259" key="9">
    <source>
        <dbReference type="PROSITE" id="PS50158"/>
    </source>
</evidence>
<dbReference type="InterPro" id="IPR001878">
    <property type="entry name" value="Znf_CCHC"/>
</dbReference>
<gene>
    <name evidence="10" type="ORF">L1049_007275</name>
</gene>
<dbReference type="EMBL" id="JBBPBK010000010">
    <property type="protein sequence ID" value="KAK9277728.1"/>
    <property type="molecule type" value="Genomic_DNA"/>
</dbReference>
<dbReference type="Pfam" id="PF04046">
    <property type="entry name" value="PSP"/>
    <property type="match status" value="1"/>
</dbReference>
<dbReference type="GO" id="GO:0008270">
    <property type="term" value="F:zinc ion binding"/>
    <property type="evidence" value="ECO:0007669"/>
    <property type="project" value="UniProtKB-KW"/>
</dbReference>
<organism evidence="10 11">
    <name type="scientific">Liquidambar formosana</name>
    <name type="common">Formosan gum</name>
    <dbReference type="NCBI Taxonomy" id="63359"/>
    <lineage>
        <taxon>Eukaryota</taxon>
        <taxon>Viridiplantae</taxon>
        <taxon>Streptophyta</taxon>
        <taxon>Embryophyta</taxon>
        <taxon>Tracheophyta</taxon>
        <taxon>Spermatophyta</taxon>
        <taxon>Magnoliopsida</taxon>
        <taxon>eudicotyledons</taxon>
        <taxon>Gunneridae</taxon>
        <taxon>Pentapetalae</taxon>
        <taxon>Saxifragales</taxon>
        <taxon>Altingiaceae</taxon>
        <taxon>Liquidambar</taxon>
    </lineage>
</organism>
<keyword evidence="11" id="KW-1185">Reference proteome</keyword>
<dbReference type="InterPro" id="IPR006568">
    <property type="entry name" value="PSP_pro-rich"/>
</dbReference>